<proteinExistence type="predicted"/>
<feature type="domain" description="Replication-associated protein G2P N-terminal" evidence="1">
    <location>
        <begin position="44"/>
        <end position="222"/>
    </location>
</feature>
<dbReference type="InterPro" id="IPR006516">
    <property type="entry name" value="G2P"/>
</dbReference>
<dbReference type="InterPro" id="IPR022686">
    <property type="entry name" value="G2P_N"/>
</dbReference>
<dbReference type="NCBIfam" id="TIGR01629">
    <property type="entry name" value="rep_II_X"/>
    <property type="match status" value="1"/>
</dbReference>
<sequence>MLVDWITARLPLDLLCEEDRETLLGLGDRIRRFNPKTGELCWETTAWDSIRSDSHQINFKPGGDALWIQGSPGRVFGDGDAVFGAGPASALDLSGCVRGMAAMVFDAQGLQSSPSVGQWIVSRVDVTGMLLLDSLPDVRAALSVLKNCEGQRYRVEQQAGDTVYWSKSSRIRKGKAYAKGPHLRYLMKKRDYQGRRYTDDEIEAAGCLLRLELTLGAQWWRERAGKSWWLVSASELKKEWTEYFNRMLGDAKVTEMNLQERIRAVVETDGQAKAAHACWALIKAYGWDKARDMQSKSAWYRNLKALRDAGLSDADLSHGNVVPFRRPLIESRMVDSWADLYRLRAA</sequence>
<reference evidence="2 3" key="1">
    <citation type="submission" date="2018-10" db="EMBL/GenBank/DDBJ databases">
        <title>Genomic Encyclopedia of Archaeal and Bacterial Type Strains, Phase II (KMG-II): from individual species to whole genera.</title>
        <authorList>
            <person name="Goeker M."/>
        </authorList>
    </citation>
    <scope>NUCLEOTIDE SEQUENCE [LARGE SCALE GENOMIC DNA]</scope>
    <source>
        <strain evidence="2 3">DSM 235</strain>
    </source>
</reference>
<dbReference type="Proteomes" id="UP000274556">
    <property type="component" value="Unassembled WGS sequence"/>
</dbReference>
<dbReference type="GO" id="GO:0006260">
    <property type="term" value="P:DNA replication"/>
    <property type="evidence" value="ECO:0007669"/>
    <property type="project" value="InterPro"/>
</dbReference>
<keyword evidence="3" id="KW-1185">Reference proteome</keyword>
<dbReference type="AlphaFoldDB" id="A0A495VE31"/>
<dbReference type="RefSeq" id="WP_170164842.1">
    <property type="nucleotide sequence ID" value="NZ_RBXL01000001.1"/>
</dbReference>
<organism evidence="2 3">
    <name type="scientific">Thiocapsa rosea</name>
    <dbReference type="NCBI Taxonomy" id="69360"/>
    <lineage>
        <taxon>Bacteria</taxon>
        <taxon>Pseudomonadati</taxon>
        <taxon>Pseudomonadota</taxon>
        <taxon>Gammaproteobacteria</taxon>
        <taxon>Chromatiales</taxon>
        <taxon>Chromatiaceae</taxon>
        <taxon>Thiocapsa</taxon>
    </lineage>
</organism>
<accession>A0A495VE31</accession>
<name>A0A495VE31_9GAMM</name>
<comment type="caution">
    <text evidence="2">The sequence shown here is derived from an EMBL/GenBank/DDBJ whole genome shotgun (WGS) entry which is preliminary data.</text>
</comment>
<dbReference type="Pfam" id="PF05144">
    <property type="entry name" value="Phage_CRI"/>
    <property type="match status" value="1"/>
</dbReference>
<evidence type="ECO:0000313" key="3">
    <source>
        <dbReference type="Proteomes" id="UP000274556"/>
    </source>
</evidence>
<gene>
    <name evidence="2" type="ORF">BDD21_4151</name>
</gene>
<evidence type="ECO:0000313" key="2">
    <source>
        <dbReference type="EMBL" id="RKT46627.1"/>
    </source>
</evidence>
<protein>
    <submittedName>
        <fullName evidence="2">II/X family phage/plasmid replication protein</fullName>
    </submittedName>
</protein>
<evidence type="ECO:0000259" key="1">
    <source>
        <dbReference type="Pfam" id="PF05144"/>
    </source>
</evidence>
<dbReference type="EMBL" id="RBXL01000001">
    <property type="protein sequence ID" value="RKT46627.1"/>
    <property type="molecule type" value="Genomic_DNA"/>
</dbReference>